<keyword evidence="3" id="KW-1185">Reference proteome</keyword>
<dbReference type="AlphaFoldDB" id="A0A5B7I7X5"/>
<reference evidence="2 3" key="1">
    <citation type="submission" date="2019-05" db="EMBL/GenBank/DDBJ databases">
        <title>Another draft genome of Portunus trituberculatus and its Hox gene families provides insights of decapod evolution.</title>
        <authorList>
            <person name="Jeong J.-H."/>
            <person name="Song I."/>
            <person name="Kim S."/>
            <person name="Choi T."/>
            <person name="Kim D."/>
            <person name="Ryu S."/>
            <person name="Kim W."/>
        </authorList>
    </citation>
    <scope>NUCLEOTIDE SEQUENCE [LARGE SCALE GENOMIC DNA]</scope>
    <source>
        <tissue evidence="2">Muscle</tissue>
    </source>
</reference>
<sequence>MTLRNVKYRFLVYPGGWLVSLSPSTQLLSVPALGAPAATGEAVGRRPSISVQHRSNPPSSFSRRYVGSSVKFPQVPAQAGGGVVAPAAVLRCGSKARGSWPGLATPGQAGPLHSQ</sequence>
<name>A0A5B7I7X5_PORTR</name>
<comment type="caution">
    <text evidence="2">The sequence shown here is derived from an EMBL/GenBank/DDBJ whole genome shotgun (WGS) entry which is preliminary data.</text>
</comment>
<dbReference type="Proteomes" id="UP000324222">
    <property type="component" value="Unassembled WGS sequence"/>
</dbReference>
<evidence type="ECO:0000313" key="3">
    <source>
        <dbReference type="Proteomes" id="UP000324222"/>
    </source>
</evidence>
<gene>
    <name evidence="2" type="ORF">E2C01_072054</name>
</gene>
<feature type="region of interest" description="Disordered" evidence="1">
    <location>
        <begin position="39"/>
        <end position="62"/>
    </location>
</feature>
<organism evidence="2 3">
    <name type="scientific">Portunus trituberculatus</name>
    <name type="common">Swimming crab</name>
    <name type="synonym">Neptunus trituberculatus</name>
    <dbReference type="NCBI Taxonomy" id="210409"/>
    <lineage>
        <taxon>Eukaryota</taxon>
        <taxon>Metazoa</taxon>
        <taxon>Ecdysozoa</taxon>
        <taxon>Arthropoda</taxon>
        <taxon>Crustacea</taxon>
        <taxon>Multicrustacea</taxon>
        <taxon>Malacostraca</taxon>
        <taxon>Eumalacostraca</taxon>
        <taxon>Eucarida</taxon>
        <taxon>Decapoda</taxon>
        <taxon>Pleocyemata</taxon>
        <taxon>Brachyura</taxon>
        <taxon>Eubrachyura</taxon>
        <taxon>Portunoidea</taxon>
        <taxon>Portunidae</taxon>
        <taxon>Portuninae</taxon>
        <taxon>Portunus</taxon>
    </lineage>
</organism>
<proteinExistence type="predicted"/>
<feature type="compositionally biased region" description="Polar residues" evidence="1">
    <location>
        <begin position="49"/>
        <end position="62"/>
    </location>
</feature>
<evidence type="ECO:0000313" key="2">
    <source>
        <dbReference type="EMBL" id="MPC77597.1"/>
    </source>
</evidence>
<protein>
    <submittedName>
        <fullName evidence="2">Uncharacterized protein</fullName>
    </submittedName>
</protein>
<accession>A0A5B7I7X5</accession>
<evidence type="ECO:0000256" key="1">
    <source>
        <dbReference type="SAM" id="MobiDB-lite"/>
    </source>
</evidence>
<dbReference type="EMBL" id="VSRR010046231">
    <property type="protein sequence ID" value="MPC77597.1"/>
    <property type="molecule type" value="Genomic_DNA"/>
</dbReference>